<proteinExistence type="predicted"/>
<dbReference type="PROSITE" id="PS00061">
    <property type="entry name" value="ADH_SHORT"/>
    <property type="match status" value="1"/>
</dbReference>
<sequence>MILVAKKDKRILITGASGFVGKRLISFFVNNNYSQIYAISRDLHNEKQKKDNVSYISCDLEDSEQISCLLTEIRPHYIYHLAADTRPSRELKDLHSMIQSNIMGTTNLLSSIVKVSLNIECVILAGTCEEYGLNNQPFDENMVVSPISMYSGTKAAANAITKMFHNLFQVPIVIVRPSLIYGPGQSERFFIPQAIGKLLNHQDFHMTLGEQTRDFIYIDDVVEGLVRISECKTLIGETVNLAYGSSYSLKKIVDKLFSFVNSNSKVYYGSVPYRPSEIMSFDVSNQKLFTHTGWKPQITIEEGIDKTVAYSKGESF</sequence>
<dbReference type="InterPro" id="IPR020904">
    <property type="entry name" value="Sc_DH/Rdtase_CS"/>
</dbReference>
<dbReference type="STRING" id="1850517.A8708_18315"/>
<accession>A0A198AHH2</accession>
<evidence type="ECO:0000313" key="2">
    <source>
        <dbReference type="EMBL" id="OAS20520.1"/>
    </source>
</evidence>
<dbReference type="EMBL" id="LYPB01000050">
    <property type="protein sequence ID" value="OAS20520.1"/>
    <property type="molecule type" value="Genomic_DNA"/>
</dbReference>
<gene>
    <name evidence="2" type="ORF">A8708_18315</name>
</gene>
<dbReference type="PANTHER" id="PTHR43000">
    <property type="entry name" value="DTDP-D-GLUCOSE 4,6-DEHYDRATASE-RELATED"/>
    <property type="match status" value="1"/>
</dbReference>
<feature type="domain" description="NAD(P)-binding" evidence="1">
    <location>
        <begin position="12"/>
        <end position="307"/>
    </location>
</feature>
<dbReference type="SUPFAM" id="SSF51735">
    <property type="entry name" value="NAD(P)-binding Rossmann-fold domains"/>
    <property type="match status" value="1"/>
</dbReference>
<keyword evidence="3" id="KW-1185">Reference proteome</keyword>
<dbReference type="Proteomes" id="UP000078454">
    <property type="component" value="Unassembled WGS sequence"/>
</dbReference>
<dbReference type="InterPro" id="IPR036291">
    <property type="entry name" value="NAD(P)-bd_dom_sf"/>
</dbReference>
<comment type="caution">
    <text evidence="2">The sequence shown here is derived from an EMBL/GenBank/DDBJ whole genome shotgun (WGS) entry which is preliminary data.</text>
</comment>
<reference evidence="2 3" key="1">
    <citation type="submission" date="2016-05" db="EMBL/GenBank/DDBJ databases">
        <title>Paenibacillus sp. 1ZS3-15 nov., isolated from the rhizosphere soil.</title>
        <authorList>
            <person name="Zhang X.X."/>
            <person name="Zhang J."/>
        </authorList>
    </citation>
    <scope>NUCLEOTIDE SEQUENCE [LARGE SCALE GENOMIC DNA]</scope>
    <source>
        <strain evidence="2 3">1ZS3-15</strain>
    </source>
</reference>
<dbReference type="Pfam" id="PF16363">
    <property type="entry name" value="GDP_Man_Dehyd"/>
    <property type="match status" value="1"/>
</dbReference>
<dbReference type="Gene3D" id="3.40.50.720">
    <property type="entry name" value="NAD(P)-binding Rossmann-like Domain"/>
    <property type="match status" value="1"/>
</dbReference>
<name>A0A198AHH2_9BACL</name>
<dbReference type="InterPro" id="IPR016040">
    <property type="entry name" value="NAD(P)-bd_dom"/>
</dbReference>
<evidence type="ECO:0000313" key="3">
    <source>
        <dbReference type="Proteomes" id="UP000078454"/>
    </source>
</evidence>
<protein>
    <recommendedName>
        <fullName evidence="1">NAD(P)-binding domain-containing protein</fullName>
    </recommendedName>
</protein>
<organism evidence="2 3">
    <name type="scientific">Paenibacillus oryzisoli</name>
    <dbReference type="NCBI Taxonomy" id="1850517"/>
    <lineage>
        <taxon>Bacteria</taxon>
        <taxon>Bacillati</taxon>
        <taxon>Bacillota</taxon>
        <taxon>Bacilli</taxon>
        <taxon>Bacillales</taxon>
        <taxon>Paenibacillaceae</taxon>
        <taxon>Paenibacillus</taxon>
    </lineage>
</organism>
<evidence type="ECO:0000259" key="1">
    <source>
        <dbReference type="Pfam" id="PF16363"/>
    </source>
</evidence>
<dbReference type="AlphaFoldDB" id="A0A198AHH2"/>